<proteinExistence type="predicted"/>
<dbReference type="InterPro" id="IPR010281">
    <property type="entry name" value="DUF885"/>
</dbReference>
<dbReference type="Pfam" id="PF05960">
    <property type="entry name" value="DUF885"/>
    <property type="match status" value="1"/>
</dbReference>
<dbReference type="OrthoDB" id="9763405at2"/>
<comment type="caution">
    <text evidence="2">The sequence shown here is derived from an EMBL/GenBank/DDBJ whole genome shotgun (WGS) entry which is preliminary data.</text>
</comment>
<evidence type="ECO:0000313" key="3">
    <source>
        <dbReference type="Proteomes" id="UP000439522"/>
    </source>
</evidence>
<feature type="signal peptide" evidence="1">
    <location>
        <begin position="1"/>
        <end position="21"/>
    </location>
</feature>
<gene>
    <name evidence="2" type="ORF">GRI40_05175</name>
</gene>
<evidence type="ECO:0000256" key="1">
    <source>
        <dbReference type="SAM" id="SignalP"/>
    </source>
</evidence>
<dbReference type="PANTHER" id="PTHR33361">
    <property type="entry name" value="GLR0591 PROTEIN"/>
    <property type="match status" value="1"/>
</dbReference>
<dbReference type="AlphaFoldDB" id="A0A6I4TCV9"/>
<dbReference type="PANTHER" id="PTHR33361:SF16">
    <property type="entry name" value="DUF885 DOMAIN-CONTAINING PROTEIN"/>
    <property type="match status" value="1"/>
</dbReference>
<name>A0A6I4TCV9_9SPHN</name>
<organism evidence="2 3">
    <name type="scientific">Tsuneonella aeria</name>
    <dbReference type="NCBI Taxonomy" id="1837929"/>
    <lineage>
        <taxon>Bacteria</taxon>
        <taxon>Pseudomonadati</taxon>
        <taxon>Pseudomonadota</taxon>
        <taxon>Alphaproteobacteria</taxon>
        <taxon>Sphingomonadales</taxon>
        <taxon>Erythrobacteraceae</taxon>
        <taxon>Tsuneonella</taxon>
    </lineage>
</organism>
<dbReference type="RefSeq" id="WP_160610355.1">
    <property type="nucleotide sequence ID" value="NZ_WTZA01000001.1"/>
</dbReference>
<dbReference type="EMBL" id="WTZA01000001">
    <property type="protein sequence ID" value="MXO74614.1"/>
    <property type="molecule type" value="Genomic_DNA"/>
</dbReference>
<keyword evidence="3" id="KW-1185">Reference proteome</keyword>
<accession>A0A6I4TCV9</accession>
<feature type="chain" id="PRO_5026033261" evidence="1">
    <location>
        <begin position="22"/>
        <end position="602"/>
    </location>
</feature>
<sequence length="602" mass="66356">MTAFRSVLLGAAAALPLAACATVPSATETVTAPVVVAATPAAGQNEKLYALFERTDRESIARNPIAGFFRGDFTRADQLGPLFSLDAFAADRRAAEQALAELRTFDRGSLNATDRIAYDVFRFGQERIIAQTEPGILRYEANLPIDHFTGIHIFYPRLSSAGGQMPFATVTDYENALKRHAQFGPAVDRAIERFRAGMADGVVHPRIATETMIAQLDTQLDLDTGETPYWTPIAKFPEAIPAADRTRLTSEFRTAIEQGIRPALQRLRTFLATEYLPKSRNTVGLSAARGGADYYRYRVTEMTTLPLDPEAVHQLGLSEVARINAELAKARAEAGDRKPTIYRDKAALTEAWYDIGRKVDPLMNRLFARQPRTPLEIRPYEEYREKFNLAASYNPGDAATGKPGVFYFSGYDLANRTVSPTIALYMHEGNPGHHFQIMEAYENTALPAFLRYGGYTAFSEGWGLYAESLGYELGLYDDPIERIGALAGGELLRGVRLVVDTGLHAKGWSRQQAIDYMVANGQPREFATSEVNRYIVMPGQALAYKVGELKIKELRKRAETALGERFDVKAFHHQVLGTSGLPLGVLEAKIDTWIASGGPAAT</sequence>
<keyword evidence="1" id="KW-0732">Signal</keyword>
<protein>
    <submittedName>
        <fullName evidence="2">DUF885 family protein</fullName>
    </submittedName>
</protein>
<dbReference type="Proteomes" id="UP000439522">
    <property type="component" value="Unassembled WGS sequence"/>
</dbReference>
<reference evidence="2 3" key="1">
    <citation type="submission" date="2019-12" db="EMBL/GenBank/DDBJ databases">
        <title>Genomic-based taxomic classification of the family Erythrobacteraceae.</title>
        <authorList>
            <person name="Xu L."/>
        </authorList>
    </citation>
    <scope>NUCLEOTIDE SEQUENCE [LARGE SCALE GENOMIC DNA]</scope>
    <source>
        <strain evidence="2 3">100921-2</strain>
    </source>
</reference>
<evidence type="ECO:0000313" key="2">
    <source>
        <dbReference type="EMBL" id="MXO74614.1"/>
    </source>
</evidence>